<dbReference type="EMBL" id="BMIY01000006">
    <property type="protein sequence ID" value="GGG58245.1"/>
    <property type="molecule type" value="Genomic_DNA"/>
</dbReference>
<dbReference type="AlphaFoldDB" id="A0A917GWI1"/>
<dbReference type="Pfam" id="PF03886">
    <property type="entry name" value="ABC_trans_aux"/>
    <property type="match status" value="1"/>
</dbReference>
<accession>A0A917GWI1</accession>
<evidence type="ECO:0000256" key="1">
    <source>
        <dbReference type="SAM" id="SignalP"/>
    </source>
</evidence>
<evidence type="ECO:0000313" key="3">
    <source>
        <dbReference type="EMBL" id="GGG58245.1"/>
    </source>
</evidence>
<keyword evidence="4" id="KW-1185">Reference proteome</keyword>
<name>A0A917GWI1_9GAMM</name>
<organism evidence="3 4">
    <name type="scientific">Pseudohongiella nitratireducens</name>
    <dbReference type="NCBI Taxonomy" id="1768907"/>
    <lineage>
        <taxon>Bacteria</taxon>
        <taxon>Pseudomonadati</taxon>
        <taxon>Pseudomonadota</taxon>
        <taxon>Gammaproteobacteria</taxon>
        <taxon>Pseudomonadales</taxon>
        <taxon>Pseudohongiellaceae</taxon>
        <taxon>Pseudohongiella</taxon>
    </lineage>
</organism>
<dbReference type="InterPro" id="IPR005586">
    <property type="entry name" value="ABC_trans_aux"/>
</dbReference>
<gene>
    <name evidence="3" type="ORF">GCM10011403_14490</name>
</gene>
<protein>
    <recommendedName>
        <fullName evidence="2">ABC-type transport auxiliary lipoprotein component domain-containing protein</fullName>
    </recommendedName>
</protein>
<dbReference type="PROSITE" id="PS51257">
    <property type="entry name" value="PROKAR_LIPOPROTEIN"/>
    <property type="match status" value="1"/>
</dbReference>
<keyword evidence="1" id="KW-0732">Signal</keyword>
<dbReference type="Proteomes" id="UP000627715">
    <property type="component" value="Unassembled WGS sequence"/>
</dbReference>
<reference evidence="3" key="2">
    <citation type="submission" date="2020-09" db="EMBL/GenBank/DDBJ databases">
        <authorList>
            <person name="Sun Q."/>
            <person name="Zhou Y."/>
        </authorList>
    </citation>
    <scope>NUCLEOTIDE SEQUENCE</scope>
    <source>
        <strain evidence="3">CGMCC 1.15425</strain>
    </source>
</reference>
<dbReference type="SUPFAM" id="SSF159594">
    <property type="entry name" value="XCC0632-like"/>
    <property type="match status" value="1"/>
</dbReference>
<proteinExistence type="predicted"/>
<feature type="domain" description="ABC-type transport auxiliary lipoprotein component" evidence="2">
    <location>
        <begin position="29"/>
        <end position="186"/>
    </location>
</feature>
<feature type="chain" id="PRO_5037550028" description="ABC-type transport auxiliary lipoprotein component domain-containing protein" evidence="1">
    <location>
        <begin position="22"/>
        <end position="197"/>
    </location>
</feature>
<dbReference type="RefSeq" id="WP_068811958.1">
    <property type="nucleotide sequence ID" value="NZ_BMIY01000006.1"/>
</dbReference>
<dbReference type="Gene3D" id="3.40.50.10610">
    <property type="entry name" value="ABC-type transport auxiliary lipoprotein component"/>
    <property type="match status" value="1"/>
</dbReference>
<sequence length="197" mass="22006">MMYRSGLILLAVLLSSCSVLPEPQSVRLFTLEPANWNTRPATPEHDGGLRIVRPETSDMLATSTLLIQDSELSFQAFGGARWQSDIPSLWREWLLNMFWEDQRIAGISSDSDGLQADRELNSRLSAFHVRSDQQPWLAIIQLDTMLVDTSTRRIIASRRFRAEAPLSGNSAEDAAEALSQASKEIAPALTQWVADSY</sequence>
<feature type="signal peptide" evidence="1">
    <location>
        <begin position="1"/>
        <end position="21"/>
    </location>
</feature>
<dbReference type="OrthoDB" id="5795476at2"/>
<comment type="caution">
    <text evidence="3">The sequence shown here is derived from an EMBL/GenBank/DDBJ whole genome shotgun (WGS) entry which is preliminary data.</text>
</comment>
<evidence type="ECO:0000313" key="4">
    <source>
        <dbReference type="Proteomes" id="UP000627715"/>
    </source>
</evidence>
<reference evidence="3" key="1">
    <citation type="journal article" date="2014" name="Int. J. Syst. Evol. Microbiol.">
        <title>Complete genome sequence of Corynebacterium casei LMG S-19264T (=DSM 44701T), isolated from a smear-ripened cheese.</title>
        <authorList>
            <consortium name="US DOE Joint Genome Institute (JGI-PGF)"/>
            <person name="Walter F."/>
            <person name="Albersmeier A."/>
            <person name="Kalinowski J."/>
            <person name="Ruckert C."/>
        </authorList>
    </citation>
    <scope>NUCLEOTIDE SEQUENCE</scope>
    <source>
        <strain evidence="3">CGMCC 1.15425</strain>
    </source>
</reference>
<evidence type="ECO:0000259" key="2">
    <source>
        <dbReference type="Pfam" id="PF03886"/>
    </source>
</evidence>